<feature type="region of interest" description="Disordered" evidence="1">
    <location>
        <begin position="100"/>
        <end position="125"/>
    </location>
</feature>
<dbReference type="Gene3D" id="3.30.530.20">
    <property type="match status" value="1"/>
</dbReference>
<keyword evidence="2" id="KW-0812">Transmembrane</keyword>
<feature type="transmembrane region" description="Helical" evidence="2">
    <location>
        <begin position="32"/>
        <end position="52"/>
    </location>
</feature>
<dbReference type="InterPro" id="IPR051213">
    <property type="entry name" value="START_lipid_transfer"/>
</dbReference>
<evidence type="ECO:0000256" key="1">
    <source>
        <dbReference type="SAM" id="MobiDB-lite"/>
    </source>
</evidence>
<sequence length="595" mass="64222">MKKEGVLSLSCDRGASSSGSQLGVALVGMKEGIVVIWPYAVVLTAAATLWSLSLEPWVEFMVRHVSLSPTESAAAALFAVFVAMGSSGYSVLSYKDEAAAGKQQQQPPQQKRKQEAASPVAPASERAADATFLDRMYQYYSSESLNQQYALSLQYLKDTADYLQSQSPALAQQTDVILSQLQQIPYFSSSYLTPFQPAAGNTSPGAAKVGEPGTGAQQVVVAADGSRSSPAARRHQALHGAFLACCASGDTAAIRALFQPDQGIETSSSTTTTSGGGGGLNDGAPQGWQQILHKATESVQYTAWSMPLRKNLNVYKTQTVFHGATAQDFMRFMTDDSFRRVWDKNSSVWDVCGAPVADWRAGRWGERRESMRLTNLYCKMRIPPPFSARQYFLQRSVWSSASGDEGEIICSIRPAAEVAADAEGLYARYRGAHHNVSVQDYLSCCTARTVRGRQPGDPPRAEVTFMYFEDTRLPSALVNQIIKCRMETTLVKTEQAMREHMQLKEAVRASKPARCIGLGVEVGGGNKVGEDMSSEMSAGLDLGRAGAGGKRREKKKGLLRGVASVVTVGCLMPGVAAKWLMPVILSELTKSLGSN</sequence>
<keyword evidence="2" id="KW-0472">Membrane</keyword>
<dbReference type="AlphaFoldDB" id="A0A7S2Z0W7"/>
<feature type="region of interest" description="Disordered" evidence="1">
    <location>
        <begin position="263"/>
        <end position="286"/>
    </location>
</feature>
<feature type="transmembrane region" description="Helical" evidence="2">
    <location>
        <begin position="72"/>
        <end position="92"/>
    </location>
</feature>
<evidence type="ECO:0008006" key="4">
    <source>
        <dbReference type="Google" id="ProtNLM"/>
    </source>
</evidence>
<accession>A0A7S2Z0W7</accession>
<evidence type="ECO:0000256" key="2">
    <source>
        <dbReference type="SAM" id="Phobius"/>
    </source>
</evidence>
<dbReference type="SUPFAM" id="SSF55961">
    <property type="entry name" value="Bet v1-like"/>
    <property type="match status" value="1"/>
</dbReference>
<dbReference type="InterPro" id="IPR023393">
    <property type="entry name" value="START-like_dom_sf"/>
</dbReference>
<dbReference type="PANTHER" id="PTHR19308:SF39">
    <property type="entry name" value="PHOSPHATIDYLCHOLINE TRANSFER PROTEIN"/>
    <property type="match status" value="1"/>
</dbReference>
<dbReference type="PANTHER" id="PTHR19308">
    <property type="entry name" value="PHOSPHATIDYLCHOLINE TRANSFER PROTEIN"/>
    <property type="match status" value="1"/>
</dbReference>
<feature type="transmembrane region" description="Helical" evidence="2">
    <location>
        <begin position="558"/>
        <end position="581"/>
    </location>
</feature>
<organism evidence="3">
    <name type="scientific">Chloropicon laureae</name>
    <dbReference type="NCBI Taxonomy" id="464258"/>
    <lineage>
        <taxon>Eukaryota</taxon>
        <taxon>Viridiplantae</taxon>
        <taxon>Chlorophyta</taxon>
        <taxon>Chloropicophyceae</taxon>
        <taxon>Chloropicales</taxon>
        <taxon>Chloropicaceae</taxon>
        <taxon>Chloropicon</taxon>
    </lineage>
</organism>
<protein>
    <recommendedName>
        <fullName evidence="4">START domain-containing protein</fullName>
    </recommendedName>
</protein>
<proteinExistence type="predicted"/>
<keyword evidence="2" id="KW-1133">Transmembrane helix</keyword>
<dbReference type="EMBL" id="HBHU01004392">
    <property type="protein sequence ID" value="CAE0015933.1"/>
    <property type="molecule type" value="Transcribed_RNA"/>
</dbReference>
<evidence type="ECO:0000313" key="3">
    <source>
        <dbReference type="EMBL" id="CAE0015933.1"/>
    </source>
</evidence>
<reference evidence="3" key="1">
    <citation type="submission" date="2021-01" db="EMBL/GenBank/DDBJ databases">
        <authorList>
            <person name="Corre E."/>
            <person name="Pelletier E."/>
            <person name="Niang G."/>
            <person name="Scheremetjew M."/>
            <person name="Finn R."/>
            <person name="Kale V."/>
            <person name="Holt S."/>
            <person name="Cochrane G."/>
            <person name="Meng A."/>
            <person name="Brown T."/>
            <person name="Cohen L."/>
        </authorList>
    </citation>
    <scope>NUCLEOTIDE SEQUENCE</scope>
    <source>
        <strain evidence="3">RCC856</strain>
    </source>
</reference>
<gene>
    <name evidence="3" type="ORF">CLAU1311_LOCUS2838</name>
</gene>
<name>A0A7S2Z0W7_9CHLO</name>